<dbReference type="EMBL" id="MG428991">
    <property type="protein sequence ID" value="AUG87949.1"/>
    <property type="molecule type" value="Genomic_DNA"/>
</dbReference>
<evidence type="ECO:0000313" key="2">
    <source>
        <dbReference type="Proteomes" id="UP000241345"/>
    </source>
</evidence>
<dbReference type="Proteomes" id="UP000241345">
    <property type="component" value="Segment"/>
</dbReference>
<proteinExistence type="predicted"/>
<organism evidence="1 2">
    <name type="scientific">Klebsiella phage May</name>
    <dbReference type="NCBI Taxonomy" id="2054272"/>
    <lineage>
        <taxon>Viruses</taxon>
        <taxon>Duplodnaviria</taxon>
        <taxon>Heunggongvirae</taxon>
        <taxon>Uroviricota</taxon>
        <taxon>Caudoviricetes</taxon>
        <taxon>Pantevenvirales</taxon>
        <taxon>Ackermannviridae</taxon>
        <taxon>Taipeivirus</taxon>
        <taxon>Taipeivirus may</taxon>
    </lineage>
</organism>
<protein>
    <submittedName>
        <fullName evidence="1">Uncharacterized protein</fullName>
    </submittedName>
</protein>
<evidence type="ECO:0000313" key="1">
    <source>
        <dbReference type="EMBL" id="AUG87949.1"/>
    </source>
</evidence>
<reference evidence="2" key="1">
    <citation type="submission" date="2017-11" db="EMBL/GenBank/DDBJ databases">
        <title>Complete Genome of Klebsiella pneumoniae Myophage May.</title>
        <authorList>
            <person name="Nguyen K."/>
            <person name="Bonasera R."/>
            <person name="Gill J.J."/>
            <person name="Liu M."/>
        </authorList>
    </citation>
    <scope>NUCLEOTIDE SEQUENCE [LARGE SCALE GENOMIC DNA]</scope>
</reference>
<reference evidence="1 2" key="2">
    <citation type="journal article" date="2019" name="Microbiol. Resour. Announc.">
        <title>Complete Genome Sequence of Klebsiella pneumoniae Myophage May.</title>
        <authorList>
            <person name="Nguyen K.T."/>
            <person name="Bonasera R."/>
            <person name="Benson G."/>
            <person name="Hernandez-Morales A.C."/>
            <person name="Gill J.J."/>
            <person name="Liu M."/>
        </authorList>
    </citation>
    <scope>NUCLEOTIDE SEQUENCE [LARGE SCALE GENOMIC DNA]</scope>
</reference>
<keyword evidence="2" id="KW-1185">Reference proteome</keyword>
<name>A0A2H5BNN7_9CAUD</name>
<accession>A0A2H5BNN7</accession>
<sequence length="66" mass="7263">MGALHLPGIRADDKTSLTSGRVLLSFANDNHSDIFQSCYGAMPSQMWSRFRESNPNARSALTSHPI</sequence>
<gene>
    <name evidence="1" type="ORF">CPT_May_035</name>
</gene>